<dbReference type="HOGENOM" id="CLU_006438_0_0_1"/>
<evidence type="ECO:0000256" key="1">
    <source>
        <dbReference type="SAM" id="MobiDB-lite"/>
    </source>
</evidence>
<feature type="region of interest" description="Disordered" evidence="1">
    <location>
        <begin position="565"/>
        <end position="587"/>
    </location>
</feature>
<evidence type="ECO:0000313" key="3">
    <source>
        <dbReference type="EMBL" id="EFO93091.1"/>
    </source>
</evidence>
<dbReference type="InterPro" id="IPR011508">
    <property type="entry name" value="RSD-2_N"/>
</dbReference>
<name>E3M659_CAERE</name>
<dbReference type="InParanoid" id="E3M659"/>
<feature type="compositionally biased region" description="Polar residues" evidence="1">
    <location>
        <begin position="829"/>
        <end position="838"/>
    </location>
</feature>
<dbReference type="eggNOG" id="KOG3235">
    <property type="taxonomic scope" value="Eukaryota"/>
</dbReference>
<reference evidence="3" key="1">
    <citation type="submission" date="2007-07" db="EMBL/GenBank/DDBJ databases">
        <title>PCAP assembly of the Caenorhabditis remanei genome.</title>
        <authorList>
            <consortium name="The Caenorhabditis remanei Sequencing Consortium"/>
            <person name="Wilson R.K."/>
        </authorList>
    </citation>
    <scope>NUCLEOTIDE SEQUENCE [LARGE SCALE GENOMIC DNA]</scope>
    <source>
        <strain evidence="3">PB4641</strain>
    </source>
</reference>
<evidence type="ECO:0000313" key="4">
    <source>
        <dbReference type="Proteomes" id="UP000008281"/>
    </source>
</evidence>
<dbReference type="Proteomes" id="UP000008281">
    <property type="component" value="Unassembled WGS sequence"/>
</dbReference>
<feature type="domain" description="RSD-2 N-terminal" evidence="2">
    <location>
        <begin position="92"/>
        <end position="175"/>
    </location>
</feature>
<keyword evidence="4" id="KW-1185">Reference proteome</keyword>
<dbReference type="Pfam" id="PF07547">
    <property type="entry name" value="RSD-2"/>
    <property type="match status" value="2"/>
</dbReference>
<organism evidence="4">
    <name type="scientific">Caenorhabditis remanei</name>
    <name type="common">Caenorhabditis vulgaris</name>
    <dbReference type="NCBI Taxonomy" id="31234"/>
    <lineage>
        <taxon>Eukaryota</taxon>
        <taxon>Metazoa</taxon>
        <taxon>Ecdysozoa</taxon>
        <taxon>Nematoda</taxon>
        <taxon>Chromadorea</taxon>
        <taxon>Rhabditida</taxon>
        <taxon>Rhabditina</taxon>
        <taxon>Rhabditomorpha</taxon>
        <taxon>Rhabditoidea</taxon>
        <taxon>Rhabditidae</taxon>
        <taxon>Peloderinae</taxon>
        <taxon>Caenorhabditis</taxon>
    </lineage>
</organism>
<feature type="region of interest" description="Disordered" evidence="1">
    <location>
        <begin position="821"/>
        <end position="854"/>
    </location>
</feature>
<protein>
    <recommendedName>
        <fullName evidence="2">RSD-2 N-terminal domain-containing protein</fullName>
    </recommendedName>
</protein>
<feature type="region of interest" description="Disordered" evidence="1">
    <location>
        <begin position="1136"/>
        <end position="1167"/>
    </location>
</feature>
<dbReference type="FunCoup" id="E3M659">
    <property type="interactions" value="1252"/>
</dbReference>
<dbReference type="OrthoDB" id="5879648at2759"/>
<feature type="region of interest" description="Disordered" evidence="1">
    <location>
        <begin position="319"/>
        <end position="343"/>
    </location>
</feature>
<dbReference type="STRING" id="31234.E3M659"/>
<feature type="compositionally biased region" description="Low complexity" evidence="1">
    <location>
        <begin position="252"/>
        <end position="272"/>
    </location>
</feature>
<gene>
    <name evidence="3" type="ORF">CRE_10094</name>
</gene>
<evidence type="ECO:0000259" key="2">
    <source>
        <dbReference type="Pfam" id="PF07547"/>
    </source>
</evidence>
<feature type="region of interest" description="Disordered" evidence="1">
    <location>
        <begin position="227"/>
        <end position="272"/>
    </location>
</feature>
<accession>E3M659</accession>
<feature type="domain" description="RSD-2 N-terminal" evidence="2">
    <location>
        <begin position="458"/>
        <end position="555"/>
    </location>
</feature>
<dbReference type="OMA" id="NNERCAK"/>
<dbReference type="EMBL" id="DS268426">
    <property type="protein sequence ID" value="EFO93091.1"/>
    <property type="molecule type" value="Genomic_DNA"/>
</dbReference>
<proteinExistence type="predicted"/>
<sequence length="1293" mass="147510">MTEDTQVRAIVLSVDETTNTIVCFSEPLESKINVKLPPNFIAKQGQRLTFGDHDYNNETYFPGSNPEWITIEDDPSVRFENNELLITTRAAFSFLDTHPTYSKKKVYAGGFGHVEIEDHLSEKMDRAIVYKVELSLNVLETKDNEKPVFKVTKVHELLESEDVEAFLNDLYEFDERTPAETGDEVVDNNQREIELPHVHMNENTESSARSESLTSYNRETLLTVAERSMPVEEPLEQETTKNVLIDVNNDASNENVTSTSTEETGLSSSSSMSLLNCQSIDLSAQKSDGSGETSPEIVPFQEDRFEMVQDGIREDSIVQSDSSSMDYPATEASSLGKDVRDSKPKPFSFGRMPTSFSERAQTTNSVGVNEVQKNDIEYCVIVLDNKNGAVIGFETNLLKLMTIVMEETDLKRYGTLRFISEREGNGKVYPKLGTVRFTEPVDSVIVNGATSIPARVMFSSNQKHGSYNKTVAFSDSYGLVRIPESNASLKHMAVYNTFIQLLVLFKLNIQSDKVRFRCQNEDKLKPIFISVSPLKQDENDPNARFIESMYNYEDNIFTETRSRGIASTRPPQNSWKSVGIQKGQKGNFKPRRVTLPNFYKALYVSDKQHGKLFGVLYTSVGDASLRVRPSIIDTGVMLNLSEWASVKLEAIGPEGREDFFVSKCSSFVDPLGCTTKFVNGEIVVEGTLTLKPVAKYYDHLYYKHGLLGLVQGDTDLYLGYENEDVHVQFTRLEPENYRKLTIHEYKAVNKKFDKTLDEWERVCWRARRLDRSSLDSSNRSREEDLSDCNKGKDFCNNSSSIPQDPLKTPEKMKYVESRNDCQTCEHPNHTPQRQNFYDNSYEESSDNGIPYQQSYQNFSQSSSQYYSPRPTDFNHLESERQYYNHSFVPSEMDTASVTTDSNNLISSIGMIVSRHKQMMVVYLDDFRRAGILRWKHFDSSFIKLGNLFRCVCKPIEIQEETLHASYEVIKIIELVNERNETIVKDEECQVLVNVNLFNQDPVFNDFTRKSGRFVLSSEDFGNVLMEDTVVNVTGQVVPSAGVIEEYRGLPGSDTMVGYCVYKKCLIPPMLIDSSCRETAEVVAYAWRLVKLVSTLTHYSFNQQDIKIKNLGEKASTLEKEDDISRQKKQAQIQFELDNQNRQGSSSVGFHQRPQSSRYEQSSSNYENFATPQGSVYNHRMESSQSYRTANEYRLGSQRASSPSLRSEITQYNVNMSPTFRSTPQPMQHYDLQADNEKILRMLEVLNERVSVFTRNPDTREVMHSLAPGHLAMLEEAMESSEKQLQEWRRSTHH</sequence>